<evidence type="ECO:0000313" key="1">
    <source>
        <dbReference type="EMBL" id="CAG7820829.1"/>
    </source>
</evidence>
<keyword evidence="2" id="KW-1185">Reference proteome</keyword>
<dbReference type="AlphaFoldDB" id="A0A8J2PQ86"/>
<name>A0A8J2PQ86_9HEXA</name>
<gene>
    <name evidence="1" type="ORF">AFUS01_LOCUS31200</name>
</gene>
<proteinExistence type="predicted"/>
<evidence type="ECO:0000313" key="2">
    <source>
        <dbReference type="Proteomes" id="UP000708208"/>
    </source>
</evidence>
<sequence>LQYTSMEVICGSGVSFYKNGKCNGWANIAKEYYCPSPYRFSV</sequence>
<accession>A0A8J2PQ86</accession>
<reference evidence="1" key="1">
    <citation type="submission" date="2021-06" db="EMBL/GenBank/DDBJ databases">
        <authorList>
            <person name="Hodson N. C."/>
            <person name="Mongue J. A."/>
            <person name="Jaron S. K."/>
        </authorList>
    </citation>
    <scope>NUCLEOTIDE SEQUENCE</scope>
</reference>
<protein>
    <submittedName>
        <fullName evidence="1">Uncharacterized protein</fullName>
    </submittedName>
</protein>
<organism evidence="1 2">
    <name type="scientific">Allacma fusca</name>
    <dbReference type="NCBI Taxonomy" id="39272"/>
    <lineage>
        <taxon>Eukaryota</taxon>
        <taxon>Metazoa</taxon>
        <taxon>Ecdysozoa</taxon>
        <taxon>Arthropoda</taxon>
        <taxon>Hexapoda</taxon>
        <taxon>Collembola</taxon>
        <taxon>Symphypleona</taxon>
        <taxon>Sminthuridae</taxon>
        <taxon>Allacma</taxon>
    </lineage>
</organism>
<feature type="non-terminal residue" evidence="1">
    <location>
        <position position="1"/>
    </location>
</feature>
<comment type="caution">
    <text evidence="1">The sequence shown here is derived from an EMBL/GenBank/DDBJ whole genome shotgun (WGS) entry which is preliminary data.</text>
</comment>
<dbReference type="Proteomes" id="UP000708208">
    <property type="component" value="Unassembled WGS sequence"/>
</dbReference>
<dbReference type="EMBL" id="CAJVCH010491335">
    <property type="protein sequence ID" value="CAG7820829.1"/>
    <property type="molecule type" value="Genomic_DNA"/>
</dbReference>